<evidence type="ECO:0000256" key="1">
    <source>
        <dbReference type="SAM" id="MobiDB-lite"/>
    </source>
</evidence>
<gene>
    <name evidence="2" type="ORF">OB955_03770</name>
</gene>
<dbReference type="RefSeq" id="WP_338006997.1">
    <property type="nucleotide sequence ID" value="NZ_JAOPKB010000001.1"/>
</dbReference>
<name>A0ABT2QA99_9EURY</name>
<dbReference type="Proteomes" id="UP001320972">
    <property type="component" value="Unassembled WGS sequence"/>
</dbReference>
<comment type="caution">
    <text evidence="2">The sequence shown here is derived from an EMBL/GenBank/DDBJ whole genome shotgun (WGS) entry which is preliminary data.</text>
</comment>
<feature type="region of interest" description="Disordered" evidence="1">
    <location>
        <begin position="210"/>
        <end position="236"/>
    </location>
</feature>
<proteinExistence type="predicted"/>
<keyword evidence="3" id="KW-1185">Reference proteome</keyword>
<reference evidence="2 3" key="1">
    <citation type="submission" date="2022-09" db="EMBL/GenBank/DDBJ databases">
        <title>Enrichment on poylsaccharides allowed isolation of novel metabolic and taxonomic groups of Haloarchaea.</title>
        <authorList>
            <person name="Sorokin D.Y."/>
            <person name="Elcheninov A.G."/>
            <person name="Khizhniak T.V."/>
            <person name="Kolganova T.V."/>
            <person name="Kublanov I.V."/>
        </authorList>
    </citation>
    <scope>NUCLEOTIDE SEQUENCE [LARGE SCALE GENOMIC DNA]</scope>
    <source>
        <strain evidence="2 3">AArc-m2/3/4</strain>
    </source>
</reference>
<evidence type="ECO:0000313" key="3">
    <source>
        <dbReference type="Proteomes" id="UP001320972"/>
    </source>
</evidence>
<sequence>MTRSIDSITHAPNEYVRITINHDNGDRERVEVAVHPARATVSATYDYTPEKALMAVDWKHSKYDDRVEVHETIDHVLAGLDVDDDVHRTIDRLERVGYWMDEQEDLVSPDDVLLDVHGDYKPLRSGQDILLVQADNPTWGGQRAFVMVADELPPVDELRESLDDRVERRVMRNMCPQKRTYYKKEVDGRIRADIMEVESLEEAVCVVRGDQGENNDYGSDRKDGDSNGEQATLAGY</sequence>
<protein>
    <submittedName>
        <fullName evidence="2">Uncharacterized protein</fullName>
    </submittedName>
</protein>
<organism evidence="2 3">
    <name type="scientific">Natronoglomus mannanivorans</name>
    <dbReference type="NCBI Taxonomy" id="2979990"/>
    <lineage>
        <taxon>Archaea</taxon>
        <taxon>Methanobacteriati</taxon>
        <taxon>Methanobacteriota</taxon>
        <taxon>Stenosarchaea group</taxon>
        <taxon>Halobacteria</taxon>
        <taxon>Halobacteriales</taxon>
        <taxon>Natrialbaceae</taxon>
        <taxon>Natronoglomus</taxon>
    </lineage>
</organism>
<evidence type="ECO:0000313" key="2">
    <source>
        <dbReference type="EMBL" id="MCU4971855.1"/>
    </source>
</evidence>
<dbReference type="EMBL" id="JAOPKB010000001">
    <property type="protein sequence ID" value="MCU4971855.1"/>
    <property type="molecule type" value="Genomic_DNA"/>
</dbReference>
<accession>A0ABT2QA99</accession>